<keyword evidence="4" id="KW-0694">RNA-binding</keyword>
<dbReference type="EMBL" id="CP045851">
    <property type="protein sequence ID" value="QGG96873.1"/>
    <property type="molecule type" value="Genomic_DNA"/>
</dbReference>
<keyword evidence="4 5" id="KW-0689">Ribosomal protein</keyword>
<dbReference type="InterPro" id="IPR014717">
    <property type="entry name" value="Transl_elong_EF1B/ribsomal_bS6"/>
</dbReference>
<comment type="function">
    <text evidence="2 4">Binds together with bS18 to 16S ribosomal RNA.</text>
</comment>
<dbReference type="GO" id="GO:0070181">
    <property type="term" value="F:small ribosomal subunit rRNA binding"/>
    <property type="evidence" value="ECO:0007669"/>
    <property type="project" value="TreeGrafter"/>
</dbReference>
<evidence type="ECO:0000256" key="1">
    <source>
        <dbReference type="ARBA" id="ARBA00009512"/>
    </source>
</evidence>
<dbReference type="InterPro" id="IPR000529">
    <property type="entry name" value="Ribosomal_bS6"/>
</dbReference>
<evidence type="ECO:0000256" key="3">
    <source>
        <dbReference type="ARBA" id="ARBA00035294"/>
    </source>
</evidence>
<dbReference type="PANTHER" id="PTHR21011">
    <property type="entry name" value="MITOCHONDRIAL 28S RIBOSOMAL PROTEIN S6"/>
    <property type="match status" value="1"/>
</dbReference>
<evidence type="ECO:0000313" key="6">
    <source>
        <dbReference type="Proteomes" id="UP000334019"/>
    </source>
</evidence>
<dbReference type="KEGG" id="atq:GH723_18195"/>
<keyword evidence="4" id="KW-0699">rRNA-binding</keyword>
<dbReference type="GO" id="GO:0006412">
    <property type="term" value="P:translation"/>
    <property type="evidence" value="ECO:0007669"/>
    <property type="project" value="UniProtKB-UniRule"/>
</dbReference>
<organism evidence="5 6">
    <name type="scientific">Actinomarinicola tropica</name>
    <dbReference type="NCBI Taxonomy" id="2789776"/>
    <lineage>
        <taxon>Bacteria</taxon>
        <taxon>Bacillati</taxon>
        <taxon>Actinomycetota</taxon>
        <taxon>Acidimicrobiia</taxon>
        <taxon>Acidimicrobiales</taxon>
        <taxon>Iamiaceae</taxon>
        <taxon>Actinomarinicola</taxon>
    </lineage>
</organism>
<dbReference type="GO" id="GO:1990904">
    <property type="term" value="C:ribonucleoprotein complex"/>
    <property type="evidence" value="ECO:0007669"/>
    <property type="project" value="UniProtKB-KW"/>
</dbReference>
<sequence>MTLLRTVRGPGSPPGPQGGDALLMRAYELMIILDAELEESVIQGVINRTSEMVSASGGNVATTDKWGRRRFAYEIDHKTEGFYVVLEIVTEAQNLDDVDRFLRLADETVRHKIIRLPDKEAARRGLFGEEAAPASAG</sequence>
<proteinExistence type="inferred from homology"/>
<dbReference type="InterPro" id="IPR020814">
    <property type="entry name" value="Ribosomal_S6_plastid/chlpt"/>
</dbReference>
<dbReference type="GO" id="GO:0005840">
    <property type="term" value="C:ribosome"/>
    <property type="evidence" value="ECO:0007669"/>
    <property type="project" value="UniProtKB-KW"/>
</dbReference>
<keyword evidence="4" id="KW-0687">Ribonucleoprotein</keyword>
<dbReference type="InterPro" id="IPR035980">
    <property type="entry name" value="Ribosomal_bS6_sf"/>
</dbReference>
<reference evidence="5 6" key="1">
    <citation type="submission" date="2019-11" db="EMBL/GenBank/DDBJ databases">
        <authorList>
            <person name="He Y."/>
        </authorList>
    </citation>
    <scope>NUCLEOTIDE SEQUENCE [LARGE SCALE GENOMIC DNA]</scope>
    <source>
        <strain evidence="5 6">SCSIO 58843</strain>
    </source>
</reference>
<dbReference type="SUPFAM" id="SSF54995">
    <property type="entry name" value="Ribosomal protein S6"/>
    <property type="match status" value="1"/>
</dbReference>
<keyword evidence="6" id="KW-1185">Reference proteome</keyword>
<evidence type="ECO:0000313" key="5">
    <source>
        <dbReference type="EMBL" id="QGG96873.1"/>
    </source>
</evidence>
<protein>
    <recommendedName>
        <fullName evidence="3 4">Small ribosomal subunit protein bS6</fullName>
    </recommendedName>
</protein>
<comment type="similarity">
    <text evidence="1 4">Belongs to the bacterial ribosomal protein bS6 family.</text>
</comment>
<evidence type="ECO:0000256" key="2">
    <source>
        <dbReference type="ARBA" id="ARBA00035104"/>
    </source>
</evidence>
<accession>A0A5Q2RM01</accession>
<dbReference type="CDD" id="cd00473">
    <property type="entry name" value="bS6"/>
    <property type="match status" value="1"/>
</dbReference>
<gene>
    <name evidence="4 5" type="primary">rpsF</name>
    <name evidence="5" type="ORF">GH723_18195</name>
</gene>
<name>A0A5Q2RM01_9ACTN</name>
<dbReference type="GO" id="GO:0003735">
    <property type="term" value="F:structural constituent of ribosome"/>
    <property type="evidence" value="ECO:0007669"/>
    <property type="project" value="InterPro"/>
</dbReference>
<dbReference type="Gene3D" id="3.30.70.60">
    <property type="match status" value="1"/>
</dbReference>
<dbReference type="NCBIfam" id="TIGR00166">
    <property type="entry name" value="S6"/>
    <property type="match status" value="1"/>
</dbReference>
<dbReference type="Proteomes" id="UP000334019">
    <property type="component" value="Chromosome"/>
</dbReference>
<dbReference type="GO" id="GO:0005737">
    <property type="term" value="C:cytoplasm"/>
    <property type="evidence" value="ECO:0007669"/>
    <property type="project" value="UniProtKB-ARBA"/>
</dbReference>
<dbReference type="PANTHER" id="PTHR21011:SF1">
    <property type="entry name" value="SMALL RIBOSOMAL SUBUNIT PROTEIN BS6M"/>
    <property type="match status" value="1"/>
</dbReference>
<evidence type="ECO:0000256" key="4">
    <source>
        <dbReference type="HAMAP-Rule" id="MF_00360"/>
    </source>
</evidence>
<dbReference type="HAMAP" id="MF_00360">
    <property type="entry name" value="Ribosomal_bS6"/>
    <property type="match status" value="1"/>
</dbReference>
<dbReference type="Pfam" id="PF01250">
    <property type="entry name" value="Ribosomal_S6"/>
    <property type="match status" value="1"/>
</dbReference>
<dbReference type="AlphaFoldDB" id="A0A5Q2RM01"/>